<feature type="compositionally biased region" description="Polar residues" evidence="1">
    <location>
        <begin position="113"/>
        <end position="128"/>
    </location>
</feature>
<evidence type="ECO:0000313" key="3">
    <source>
        <dbReference type="Proteomes" id="UP000419144"/>
    </source>
</evidence>
<feature type="compositionally biased region" description="Basic and acidic residues" evidence="1">
    <location>
        <begin position="99"/>
        <end position="112"/>
    </location>
</feature>
<feature type="compositionally biased region" description="Polar residues" evidence="1">
    <location>
        <begin position="159"/>
        <end position="172"/>
    </location>
</feature>
<feature type="compositionally biased region" description="Basic and acidic residues" evidence="1">
    <location>
        <begin position="515"/>
        <end position="525"/>
    </location>
</feature>
<dbReference type="Proteomes" id="UP000419144">
    <property type="component" value="Unassembled WGS sequence"/>
</dbReference>
<accession>A0A640KPZ3</accession>
<reference evidence="2" key="1">
    <citation type="submission" date="2019-11" db="EMBL/GenBank/DDBJ databases">
        <title>Leishmania tarentolae CDS.</title>
        <authorList>
            <person name="Goto Y."/>
            <person name="Yamagishi J."/>
        </authorList>
    </citation>
    <scope>NUCLEOTIDE SEQUENCE [LARGE SCALE GENOMIC DNA]</scope>
    <source>
        <strain evidence="2">Parrot Tar II</strain>
    </source>
</reference>
<gene>
    <name evidence="2" type="ORF">LtaPh_3212300</name>
</gene>
<dbReference type="EMBL" id="BLBS01000048">
    <property type="protein sequence ID" value="GET91448.1"/>
    <property type="molecule type" value="Genomic_DNA"/>
</dbReference>
<dbReference type="OrthoDB" id="277625at2759"/>
<organism evidence="2 3">
    <name type="scientific">Leishmania tarentolae</name>
    <name type="common">Sauroleishmania tarentolae</name>
    <dbReference type="NCBI Taxonomy" id="5689"/>
    <lineage>
        <taxon>Eukaryota</taxon>
        <taxon>Discoba</taxon>
        <taxon>Euglenozoa</taxon>
        <taxon>Kinetoplastea</taxon>
        <taxon>Metakinetoplastina</taxon>
        <taxon>Trypanosomatida</taxon>
        <taxon>Trypanosomatidae</taxon>
        <taxon>Leishmaniinae</taxon>
        <taxon>Leishmania</taxon>
        <taxon>lizard Leishmania</taxon>
    </lineage>
</organism>
<dbReference type="AlphaFoldDB" id="A0A640KPZ3"/>
<evidence type="ECO:0000313" key="2">
    <source>
        <dbReference type="EMBL" id="GET91448.1"/>
    </source>
</evidence>
<proteinExistence type="predicted"/>
<comment type="caution">
    <text evidence="2">The sequence shown here is derived from an EMBL/GenBank/DDBJ whole genome shotgun (WGS) entry which is preliminary data.</text>
</comment>
<feature type="region of interest" description="Disordered" evidence="1">
    <location>
        <begin position="33"/>
        <end position="58"/>
    </location>
</feature>
<dbReference type="CDD" id="cd23675">
    <property type="entry name" value="KPAF2"/>
    <property type="match status" value="1"/>
</dbReference>
<feature type="region of interest" description="Disordered" evidence="1">
    <location>
        <begin position="141"/>
        <end position="176"/>
    </location>
</feature>
<sequence>MPLVKLFRRRLHGLPVGSAASVYIYRWCSTPSQPPISEQSPQAQTKPSPIARSGPAVSTTPASLDLGLNFAAIDFEAVARATHAAMARERSAGNLSLQREQEVEAKLVRQGEESTAPQHSTVASAPALASSSERLCDELALPSNFAPPSQNSPSNSSPAKHQQGQQEVQLPSRSFRRNGTGVRYSLQDMLKDCVADGQWARALQLFTRAVDQACRQVLIPGGTTNAVAPASGIPAAIALATSSVGTNSTRELECFLAIRKMLAALPPRQPRDRVTYLARATNVKNMHGIMRWTGQHYYLLWKCLLETGHVEELERVWFVMQKIGFVEYQLEERTVNAIMALLRRTSRSTELMVAAVVPPDRPVSETTVQQKGILRNLMKALEQAAVARKFKLADVNRRTAEGVRIAEALKRAEHGYDGGNTSADTGAAHHNDAEAASATGLQEAAVVVGDFNGLLRRARTSEATERILRMMEKLNIEKESVTYASLIAALHNPQYVLPGHTAEELAMHLPGGTSSEHEEGMKEGPDTVNDGQASVPTSHLADLSRTKSSYEAYKQERIEAAMAWFTACPAAHRTAEVFNELLYLLRAKSHRSQFDMMLVQLRGNAVVTENEWPETLIDAGTSAPPVVCAASGVSSTSAAILAPRWSTWPNGKTYELLIQRARYMHQWEVMWALYEEMVATDVRGTARVYEILLAEASSHPPQAVLASGRSGDTDASSCFLLRLYEELRLNGGDIHSLKGTLNVVNAWTKTRSRSNQWRS</sequence>
<protein>
    <recommendedName>
        <fullName evidence="4">Kinetoplast polyadenylation/uridylation factor 2</fullName>
    </recommendedName>
</protein>
<feature type="compositionally biased region" description="Low complexity" evidence="1">
    <location>
        <begin position="33"/>
        <end position="44"/>
    </location>
</feature>
<keyword evidence="3" id="KW-1185">Reference proteome</keyword>
<name>A0A640KPZ3_LEITA</name>
<feature type="region of interest" description="Disordered" evidence="1">
    <location>
        <begin position="510"/>
        <end position="541"/>
    </location>
</feature>
<evidence type="ECO:0000256" key="1">
    <source>
        <dbReference type="SAM" id="MobiDB-lite"/>
    </source>
</evidence>
<evidence type="ECO:0008006" key="4">
    <source>
        <dbReference type="Google" id="ProtNLM"/>
    </source>
</evidence>
<feature type="region of interest" description="Disordered" evidence="1">
    <location>
        <begin position="91"/>
        <end position="128"/>
    </location>
</feature>
<feature type="compositionally biased region" description="Low complexity" evidence="1">
    <location>
        <begin position="142"/>
        <end position="158"/>
    </location>
</feature>
<dbReference type="VEuPathDB" id="TriTrypDB:LtaPh_3212300"/>